<gene>
    <name evidence="3" type="ORF">AFM12_00315</name>
</gene>
<dbReference type="STRING" id="1605367.AFM12_00315"/>
<sequence>MTETHLTLADIPKGSKAEVIGFHDIPLSLRLMELGFAPGAEIKVDCHAPLGCPVCISLDGDYHLTLRKSEAETIEVKLV</sequence>
<keyword evidence="1" id="KW-0408">Iron</keyword>
<organism evidence="3 4">
    <name type="scientific">Jiulongibacter sediminis</name>
    <dbReference type="NCBI Taxonomy" id="1605367"/>
    <lineage>
        <taxon>Bacteria</taxon>
        <taxon>Pseudomonadati</taxon>
        <taxon>Bacteroidota</taxon>
        <taxon>Cytophagia</taxon>
        <taxon>Cytophagales</taxon>
        <taxon>Leadbetterellaceae</taxon>
        <taxon>Jiulongibacter</taxon>
    </lineage>
</organism>
<dbReference type="Pfam" id="PF04023">
    <property type="entry name" value="FeoA"/>
    <property type="match status" value="1"/>
</dbReference>
<comment type="caution">
    <text evidence="3">The sequence shown here is derived from an EMBL/GenBank/DDBJ whole genome shotgun (WGS) entry which is preliminary data.</text>
</comment>
<evidence type="ECO:0000313" key="4">
    <source>
        <dbReference type="Proteomes" id="UP000050454"/>
    </source>
</evidence>
<keyword evidence="4" id="KW-1185">Reference proteome</keyword>
<dbReference type="InterPro" id="IPR008988">
    <property type="entry name" value="Transcriptional_repressor_C"/>
</dbReference>
<dbReference type="PANTHER" id="PTHR42954">
    <property type="entry name" value="FE(2+) TRANSPORT PROTEIN A"/>
    <property type="match status" value="1"/>
</dbReference>
<protein>
    <recommendedName>
        <fullName evidence="2">Ferrous iron transporter FeoA-like domain-containing protein</fullName>
    </recommendedName>
</protein>
<dbReference type="InterPro" id="IPR038157">
    <property type="entry name" value="FeoA_core_dom"/>
</dbReference>
<dbReference type="Gene3D" id="2.30.30.90">
    <property type="match status" value="1"/>
</dbReference>
<evidence type="ECO:0000256" key="1">
    <source>
        <dbReference type="ARBA" id="ARBA00023004"/>
    </source>
</evidence>
<dbReference type="AlphaFoldDB" id="A0A0P7C6U9"/>
<feature type="domain" description="Ferrous iron transporter FeoA-like" evidence="2">
    <location>
        <begin position="6"/>
        <end position="78"/>
    </location>
</feature>
<dbReference type="GO" id="GO:0046914">
    <property type="term" value="F:transition metal ion binding"/>
    <property type="evidence" value="ECO:0007669"/>
    <property type="project" value="InterPro"/>
</dbReference>
<dbReference type="SMART" id="SM00899">
    <property type="entry name" value="FeoA"/>
    <property type="match status" value="1"/>
</dbReference>
<evidence type="ECO:0000259" key="2">
    <source>
        <dbReference type="SMART" id="SM00899"/>
    </source>
</evidence>
<dbReference type="RefSeq" id="WP_157687243.1">
    <property type="nucleotide sequence ID" value="NZ_CAKZPM010000010.1"/>
</dbReference>
<proteinExistence type="predicted"/>
<dbReference type="SUPFAM" id="SSF50037">
    <property type="entry name" value="C-terminal domain of transcriptional repressors"/>
    <property type="match status" value="1"/>
</dbReference>
<name>A0A0P7C6U9_9BACT</name>
<dbReference type="Proteomes" id="UP000050454">
    <property type="component" value="Unassembled WGS sequence"/>
</dbReference>
<dbReference type="PANTHER" id="PTHR42954:SF2">
    <property type="entry name" value="FE(2+) TRANSPORT PROTEIN A"/>
    <property type="match status" value="1"/>
</dbReference>
<dbReference type="InterPro" id="IPR052713">
    <property type="entry name" value="FeoA"/>
</dbReference>
<reference evidence="3 4" key="1">
    <citation type="submission" date="2015-07" db="EMBL/GenBank/DDBJ databases">
        <title>The draft genome sequence of Leadbetterella sp. JN14-9.</title>
        <authorList>
            <person name="Liu Y."/>
            <person name="Du J."/>
            <person name="Shao Z."/>
        </authorList>
    </citation>
    <scope>NUCLEOTIDE SEQUENCE [LARGE SCALE GENOMIC DNA]</scope>
    <source>
        <strain evidence="3 4">JN14-9</strain>
    </source>
</reference>
<dbReference type="InterPro" id="IPR007167">
    <property type="entry name" value="Fe-transptr_FeoA-like"/>
</dbReference>
<accession>A0A0P7C6U9</accession>
<dbReference type="EMBL" id="LGTQ01000005">
    <property type="protein sequence ID" value="KPM50078.1"/>
    <property type="molecule type" value="Genomic_DNA"/>
</dbReference>
<evidence type="ECO:0000313" key="3">
    <source>
        <dbReference type="EMBL" id="KPM50078.1"/>
    </source>
</evidence>